<evidence type="ECO:0000256" key="3">
    <source>
        <dbReference type="ARBA" id="ARBA00023277"/>
    </source>
</evidence>
<evidence type="ECO:0000256" key="5">
    <source>
        <dbReference type="ARBA" id="ARBA00023326"/>
    </source>
</evidence>
<dbReference type="GO" id="GO:0009251">
    <property type="term" value="P:glucan catabolic process"/>
    <property type="evidence" value="ECO:0007669"/>
    <property type="project" value="TreeGrafter"/>
</dbReference>
<keyword evidence="10" id="KW-1185">Reference proteome</keyword>
<evidence type="ECO:0000256" key="6">
    <source>
        <dbReference type="RuleBase" id="RU361153"/>
    </source>
</evidence>
<evidence type="ECO:0000313" key="8">
    <source>
        <dbReference type="EMBL" id="CAF1531799.1"/>
    </source>
</evidence>
<dbReference type="GO" id="GO:0005576">
    <property type="term" value="C:extracellular region"/>
    <property type="evidence" value="ECO:0007669"/>
    <property type="project" value="TreeGrafter"/>
</dbReference>
<dbReference type="InterPro" id="IPR001547">
    <property type="entry name" value="Glyco_hydro_5"/>
</dbReference>
<dbReference type="GO" id="GO:0008422">
    <property type="term" value="F:beta-glucosidase activity"/>
    <property type="evidence" value="ECO:0007669"/>
    <property type="project" value="TreeGrafter"/>
</dbReference>
<evidence type="ECO:0000259" key="7">
    <source>
        <dbReference type="Pfam" id="PF00150"/>
    </source>
</evidence>
<evidence type="ECO:0000256" key="1">
    <source>
        <dbReference type="ARBA" id="ARBA00005641"/>
    </source>
</evidence>
<name>A0A816C5F9_ADIRI</name>
<comment type="similarity">
    <text evidence="1 6">Belongs to the glycosyl hydrolase 5 (cellulase A) family.</text>
</comment>
<dbReference type="Gene3D" id="3.20.20.80">
    <property type="entry name" value="Glycosidases"/>
    <property type="match status" value="1"/>
</dbReference>
<gene>
    <name evidence="8" type="ORF">EDS130_LOCUS44630</name>
    <name evidence="9" type="ORF">XAT740_LOCUS49913</name>
</gene>
<organism evidence="9 10">
    <name type="scientific">Adineta ricciae</name>
    <name type="common">Rotifer</name>
    <dbReference type="NCBI Taxonomy" id="249248"/>
    <lineage>
        <taxon>Eukaryota</taxon>
        <taxon>Metazoa</taxon>
        <taxon>Spiralia</taxon>
        <taxon>Gnathifera</taxon>
        <taxon>Rotifera</taxon>
        <taxon>Eurotatoria</taxon>
        <taxon>Bdelloidea</taxon>
        <taxon>Adinetida</taxon>
        <taxon>Adinetidae</taxon>
        <taxon>Adineta</taxon>
    </lineage>
</organism>
<dbReference type="AlphaFoldDB" id="A0A816C5F9"/>
<dbReference type="OrthoDB" id="1887033at2759"/>
<evidence type="ECO:0000256" key="2">
    <source>
        <dbReference type="ARBA" id="ARBA00022801"/>
    </source>
</evidence>
<proteinExistence type="inferred from homology"/>
<dbReference type="EMBL" id="CAJNOR010007511">
    <property type="protein sequence ID" value="CAF1618573.1"/>
    <property type="molecule type" value="Genomic_DNA"/>
</dbReference>
<evidence type="ECO:0000313" key="9">
    <source>
        <dbReference type="EMBL" id="CAF1618573.1"/>
    </source>
</evidence>
<dbReference type="InterPro" id="IPR050386">
    <property type="entry name" value="Glycosyl_hydrolase_5"/>
</dbReference>
<protein>
    <recommendedName>
        <fullName evidence="7">Glycoside hydrolase family 5 domain-containing protein</fullName>
    </recommendedName>
</protein>
<dbReference type="PANTHER" id="PTHR31297:SF41">
    <property type="entry name" value="ENDOGLUCANASE, PUTATIVE (AFU_ORTHOLOGUE AFUA_5G01830)-RELATED"/>
    <property type="match status" value="1"/>
</dbReference>
<dbReference type="InterPro" id="IPR017853">
    <property type="entry name" value="GH"/>
</dbReference>
<dbReference type="GO" id="GO:0009986">
    <property type="term" value="C:cell surface"/>
    <property type="evidence" value="ECO:0007669"/>
    <property type="project" value="TreeGrafter"/>
</dbReference>
<evidence type="ECO:0000256" key="4">
    <source>
        <dbReference type="ARBA" id="ARBA00023295"/>
    </source>
</evidence>
<dbReference type="SUPFAM" id="SSF51445">
    <property type="entry name" value="(Trans)glycosidases"/>
    <property type="match status" value="1"/>
</dbReference>
<reference evidence="9" key="1">
    <citation type="submission" date="2021-02" db="EMBL/GenBank/DDBJ databases">
        <authorList>
            <person name="Nowell W R."/>
        </authorList>
    </citation>
    <scope>NUCLEOTIDE SEQUENCE</scope>
</reference>
<accession>A0A816C5F9</accession>
<comment type="caution">
    <text evidence="9">The sequence shown here is derived from an EMBL/GenBank/DDBJ whole genome shotgun (WGS) entry which is preliminary data.</text>
</comment>
<keyword evidence="5" id="KW-0624">Polysaccharide degradation</keyword>
<dbReference type="Pfam" id="PF00150">
    <property type="entry name" value="Cellulase"/>
    <property type="match status" value="1"/>
</dbReference>
<dbReference type="Proteomes" id="UP000663828">
    <property type="component" value="Unassembled WGS sequence"/>
</dbReference>
<sequence>MTAYEECLEGLLKHLDSMLPVCRELGIYILIDLHTSPGGRNTDNEWNLFKEKRFQNTFISLWRKIAQRYRNESIVWGYDLVNEPVEGIVPEDLMDWRELAIATIQRIRTIDTEHAIIIEGEPWGGANALIDLEPVPFDKIIYSFHMYEPYTFTHQNIYNNISPITYPDMVDGKIWNINQIRLSMKRVLDWQRDYNVHIYVGEFSAIRWAPGNSTYAYMRDVIDVFEENDWDWAYHAFRKWSDWSVEHIGDKYNTQTAPVPTDRQILLMNWLKKNQH</sequence>
<dbReference type="EMBL" id="CAJNOJ010000892">
    <property type="protein sequence ID" value="CAF1531799.1"/>
    <property type="molecule type" value="Genomic_DNA"/>
</dbReference>
<keyword evidence="2 6" id="KW-0378">Hydrolase</keyword>
<keyword evidence="3" id="KW-0119">Carbohydrate metabolism</keyword>
<dbReference type="Proteomes" id="UP000663852">
    <property type="component" value="Unassembled WGS sequence"/>
</dbReference>
<dbReference type="PANTHER" id="PTHR31297">
    <property type="entry name" value="GLUCAN ENDO-1,6-BETA-GLUCOSIDASE B"/>
    <property type="match status" value="1"/>
</dbReference>
<feature type="domain" description="Glycoside hydrolase family 5" evidence="7">
    <location>
        <begin position="12"/>
        <end position="236"/>
    </location>
</feature>
<evidence type="ECO:0000313" key="10">
    <source>
        <dbReference type="Proteomes" id="UP000663828"/>
    </source>
</evidence>
<keyword evidence="4 6" id="KW-0326">Glycosidase</keyword>